<dbReference type="Pfam" id="PF14698">
    <property type="entry name" value="ASL_C2"/>
    <property type="match status" value="1"/>
</dbReference>
<dbReference type="PANTHER" id="PTHR43814">
    <property type="entry name" value="ARGININOSUCCINATE LYASE"/>
    <property type="match status" value="1"/>
</dbReference>
<dbReference type="InterPro" id="IPR009049">
    <property type="entry name" value="Argininosuccinate_lyase"/>
</dbReference>
<dbReference type="FunFam" id="1.20.200.10:FF:000015">
    <property type="entry name" value="argininosuccinate lyase isoform X2"/>
    <property type="match status" value="1"/>
</dbReference>
<comment type="caution">
    <text evidence="3">The sequence shown here is derived from an EMBL/GenBank/DDBJ whole genome shotgun (WGS) entry which is preliminary data.</text>
</comment>
<dbReference type="FunFam" id="1.10.40.30:FF:000001">
    <property type="entry name" value="Argininosuccinate lyase"/>
    <property type="match status" value="1"/>
</dbReference>
<name>X1BPF6_9ZZZZ</name>
<proteinExistence type="predicted"/>
<dbReference type="Pfam" id="PF00206">
    <property type="entry name" value="Lyase_1"/>
    <property type="match status" value="1"/>
</dbReference>
<gene>
    <name evidence="3" type="ORF">S01H4_02800</name>
</gene>
<dbReference type="InterPro" id="IPR000362">
    <property type="entry name" value="Fumarate_lyase_fam"/>
</dbReference>
<evidence type="ECO:0000259" key="2">
    <source>
        <dbReference type="Pfam" id="PF14698"/>
    </source>
</evidence>
<dbReference type="InterPro" id="IPR029419">
    <property type="entry name" value="Arg_succ_lyase_C"/>
</dbReference>
<feature type="domain" description="Argininosuccinate lyase C-terminal" evidence="2">
    <location>
        <begin position="264"/>
        <end position="331"/>
    </location>
</feature>
<organism evidence="3">
    <name type="scientific">marine sediment metagenome</name>
    <dbReference type="NCBI Taxonomy" id="412755"/>
    <lineage>
        <taxon>unclassified sequences</taxon>
        <taxon>metagenomes</taxon>
        <taxon>ecological metagenomes</taxon>
    </lineage>
</organism>
<dbReference type="InterPro" id="IPR020557">
    <property type="entry name" value="Fumarate_lyase_CS"/>
</dbReference>
<dbReference type="InterPro" id="IPR024083">
    <property type="entry name" value="Fumarase/histidase_N"/>
</dbReference>
<evidence type="ECO:0008006" key="4">
    <source>
        <dbReference type="Google" id="ProtNLM"/>
    </source>
</evidence>
<dbReference type="PRINTS" id="PR00145">
    <property type="entry name" value="ARGSUCLYASE"/>
</dbReference>
<accession>X1BPF6</accession>
<dbReference type="Gene3D" id="1.10.40.30">
    <property type="entry name" value="Fumarase/aspartase (C-terminal domain)"/>
    <property type="match status" value="1"/>
</dbReference>
<dbReference type="SUPFAM" id="SSF48557">
    <property type="entry name" value="L-aspartase-like"/>
    <property type="match status" value="1"/>
</dbReference>
<dbReference type="EMBL" id="BART01000642">
    <property type="protein sequence ID" value="GAG74001.1"/>
    <property type="molecule type" value="Genomic_DNA"/>
</dbReference>
<dbReference type="Gene3D" id="1.10.275.10">
    <property type="entry name" value="Fumarase/aspartase (N-terminal domain)"/>
    <property type="match status" value="1"/>
</dbReference>
<dbReference type="GO" id="GO:0005829">
    <property type="term" value="C:cytosol"/>
    <property type="evidence" value="ECO:0007669"/>
    <property type="project" value="TreeGrafter"/>
</dbReference>
<dbReference type="CDD" id="cd01359">
    <property type="entry name" value="Argininosuccinate_lyase"/>
    <property type="match status" value="1"/>
</dbReference>
<dbReference type="InterPro" id="IPR022761">
    <property type="entry name" value="Fumarate_lyase_N"/>
</dbReference>
<dbReference type="GO" id="GO:0042450">
    <property type="term" value="P:L-arginine biosynthetic process via ornithine"/>
    <property type="evidence" value="ECO:0007669"/>
    <property type="project" value="InterPro"/>
</dbReference>
<dbReference type="Gene3D" id="1.20.200.10">
    <property type="entry name" value="Fumarase/aspartase (Central domain)"/>
    <property type="match status" value="1"/>
</dbReference>
<evidence type="ECO:0000313" key="3">
    <source>
        <dbReference type="EMBL" id="GAG74001.1"/>
    </source>
</evidence>
<dbReference type="PANTHER" id="PTHR43814:SF1">
    <property type="entry name" value="ARGININOSUCCINATE LYASE"/>
    <property type="match status" value="1"/>
</dbReference>
<dbReference type="AlphaFoldDB" id="X1BPF6"/>
<reference evidence="3" key="1">
    <citation type="journal article" date="2014" name="Front. Microbiol.">
        <title>High frequency of phylogenetically diverse reductive dehalogenase-homologous genes in deep subseafloor sedimentary metagenomes.</title>
        <authorList>
            <person name="Kawai M."/>
            <person name="Futagami T."/>
            <person name="Toyoda A."/>
            <person name="Takaki Y."/>
            <person name="Nishi S."/>
            <person name="Hori S."/>
            <person name="Arai W."/>
            <person name="Tsubouchi T."/>
            <person name="Morono Y."/>
            <person name="Uchiyama I."/>
            <person name="Ito T."/>
            <person name="Fujiyama A."/>
            <person name="Inagaki F."/>
            <person name="Takami H."/>
        </authorList>
    </citation>
    <scope>NUCLEOTIDE SEQUENCE</scope>
    <source>
        <strain evidence="3">Expedition CK06-06</strain>
    </source>
</reference>
<protein>
    <recommendedName>
        <fullName evidence="4">Fumarate lyase N-terminal domain-containing protein</fullName>
    </recommendedName>
</protein>
<dbReference type="PROSITE" id="PS00163">
    <property type="entry name" value="FUMARATE_LYASES"/>
    <property type="match status" value="1"/>
</dbReference>
<dbReference type="PRINTS" id="PR00149">
    <property type="entry name" value="FUMRATELYASE"/>
</dbReference>
<sequence>MKIHTGRSRNDQVVLDEKLFLKDALIDIITKILALQGNILKVAESKIDIVIPAYTHMQKAQPVLLSHYFLSFFKKFERDTDNLFFNFETCDYMPLGAAACAGSGYKLDRKLLKELLEFKDLDSNSMDIVGNRDFLIDFIYSCSKIMLHLSRLCEDLIIYNTSEFSFIEIDEDFCTGSSIMPQKKNPDVLELIRGKSSLVIGSLMQSMILLKGLPSTYSRDLQEDKKILLSAYKETSASIEIFSKLLEKIKINSIKINNALKEGFLEATDIADYLVKKGESFRKAHNIVGKIVRICIDKKISFKDLEMEELKNHSPYFESDLHDMVKIQSCISSKKVECGTEKGQVILNVESGKKKIKDSGNKLKDLIKRTPKFEKIIKYIDA</sequence>
<dbReference type="NCBIfam" id="TIGR00838">
    <property type="entry name" value="argH"/>
    <property type="match status" value="1"/>
</dbReference>
<dbReference type="GO" id="GO:0004056">
    <property type="term" value="F:argininosuccinate lyase activity"/>
    <property type="evidence" value="ECO:0007669"/>
    <property type="project" value="InterPro"/>
</dbReference>
<feature type="domain" description="Fumarate lyase N-terminal" evidence="1">
    <location>
        <begin position="2"/>
        <end position="201"/>
    </location>
</feature>
<evidence type="ECO:0000259" key="1">
    <source>
        <dbReference type="Pfam" id="PF00206"/>
    </source>
</evidence>
<dbReference type="InterPro" id="IPR008948">
    <property type="entry name" value="L-Aspartase-like"/>
</dbReference>